<keyword evidence="3" id="KW-1185">Reference proteome</keyword>
<evidence type="ECO:0000313" key="3">
    <source>
        <dbReference type="Proteomes" id="UP000248168"/>
    </source>
</evidence>
<keyword evidence="1" id="KW-0812">Transmembrane</keyword>
<dbReference type="EMBL" id="OUNR01000022">
    <property type="protein sequence ID" value="SPP66833.1"/>
    <property type="molecule type" value="Genomic_DNA"/>
</dbReference>
<accession>A0A330LCP5</accession>
<keyword evidence="1" id="KW-1133">Transmembrane helix</keyword>
<keyword evidence="1" id="KW-0472">Membrane</keyword>
<feature type="transmembrane region" description="Helical" evidence="1">
    <location>
        <begin position="16"/>
        <end position="36"/>
    </location>
</feature>
<dbReference type="AlphaFoldDB" id="A0A330LCP5"/>
<proteinExistence type="predicted"/>
<evidence type="ECO:0000313" key="2">
    <source>
        <dbReference type="EMBL" id="SPP66833.1"/>
    </source>
</evidence>
<sequence length="42" mass="4856">MIPMQHLMHWLTQNPLGAATLLYMASVAGVLIYAYFEPRDQY</sequence>
<name>A0A330LCP5_9BACT</name>
<dbReference type="InParanoid" id="A0A330LCP5"/>
<organism evidence="2 3">
    <name type="scientific">Nitrospira lenta</name>
    <dbReference type="NCBI Taxonomy" id="1436998"/>
    <lineage>
        <taxon>Bacteria</taxon>
        <taxon>Pseudomonadati</taxon>
        <taxon>Nitrospirota</taxon>
        <taxon>Nitrospiria</taxon>
        <taxon>Nitrospirales</taxon>
        <taxon>Nitrospiraceae</taxon>
        <taxon>Nitrospira</taxon>
    </lineage>
</organism>
<gene>
    <name evidence="2" type="ORF">NITLEN_90088</name>
</gene>
<protein>
    <submittedName>
        <fullName evidence="2">Uncharacterized protein</fullName>
    </submittedName>
</protein>
<dbReference type="RefSeq" id="WP_281267850.1">
    <property type="nucleotide sequence ID" value="NZ_OUNR01000022.1"/>
</dbReference>
<evidence type="ECO:0000256" key="1">
    <source>
        <dbReference type="SAM" id="Phobius"/>
    </source>
</evidence>
<dbReference type="Proteomes" id="UP000248168">
    <property type="component" value="Unassembled WGS sequence"/>
</dbReference>
<reference evidence="3" key="1">
    <citation type="submission" date="2018-04" db="EMBL/GenBank/DDBJ databases">
        <authorList>
            <person name="Lucker S."/>
            <person name="Sakoula D."/>
        </authorList>
    </citation>
    <scope>NUCLEOTIDE SEQUENCE [LARGE SCALE GENOMIC DNA]</scope>
</reference>